<sequence>MPAEPPLSHILLPSVPHDAYTFWFKHISTDQNLILPTSTDQKPWFARDHSFDHACVSQFLPILEAIKTSTPTADQIIDAVNPSSPTDWLGLVILLDQLPRNCYRDSAAAVVFTQFDPLALGVAMQALKADVPTRPFLRYRLALRPWFYLPLMHSEDMHIQDICQEKYQALAEEVNRVVVLQGTSPSTTTGGNGGGEVTPDEAECCRYLAENGTAAQEMCAQHVWFQKLHRDIIVRFGRYPHRNRALGRVSSSEEVRFLEEENQLG</sequence>
<dbReference type="EMBL" id="VCAU01000003">
    <property type="protein sequence ID" value="KAF9894540.1"/>
    <property type="molecule type" value="Genomic_DNA"/>
</dbReference>
<dbReference type="Gene3D" id="1.20.58.320">
    <property type="entry name" value="TPR-like"/>
    <property type="match status" value="1"/>
</dbReference>
<reference evidence="1" key="2">
    <citation type="submission" date="2020-02" db="EMBL/GenBank/DDBJ databases">
        <authorList>
            <person name="Gilchrist C.L.M."/>
            <person name="Chooi Y.-H."/>
        </authorList>
    </citation>
    <scope>NUCLEOTIDE SEQUENCE</scope>
    <source>
        <strain evidence="1">MST-FP2251</strain>
    </source>
</reference>
<dbReference type="Pfam" id="PF06041">
    <property type="entry name" value="DUF924"/>
    <property type="match status" value="1"/>
</dbReference>
<keyword evidence="2" id="KW-1185">Reference proteome</keyword>
<evidence type="ECO:0008006" key="3">
    <source>
        <dbReference type="Google" id="ProtNLM"/>
    </source>
</evidence>
<evidence type="ECO:0000313" key="1">
    <source>
        <dbReference type="EMBL" id="KAF9894540.1"/>
    </source>
</evidence>
<dbReference type="Gene3D" id="1.25.40.10">
    <property type="entry name" value="Tetratricopeptide repeat domain"/>
    <property type="match status" value="1"/>
</dbReference>
<name>A0AAD4CXH2_ASPNN</name>
<organism evidence="1 2">
    <name type="scientific">Aspergillus nanangensis</name>
    <dbReference type="NCBI Taxonomy" id="2582783"/>
    <lineage>
        <taxon>Eukaryota</taxon>
        <taxon>Fungi</taxon>
        <taxon>Dikarya</taxon>
        <taxon>Ascomycota</taxon>
        <taxon>Pezizomycotina</taxon>
        <taxon>Eurotiomycetes</taxon>
        <taxon>Eurotiomycetidae</taxon>
        <taxon>Eurotiales</taxon>
        <taxon>Aspergillaceae</taxon>
        <taxon>Aspergillus</taxon>
        <taxon>Aspergillus subgen. Circumdati</taxon>
    </lineage>
</organism>
<reference evidence="1" key="1">
    <citation type="journal article" date="2019" name="Beilstein J. Org. Chem.">
        <title>Nanangenines: drimane sesquiterpenoids as the dominant metabolite cohort of a novel Australian fungus, Aspergillus nanangensis.</title>
        <authorList>
            <person name="Lacey H.J."/>
            <person name="Gilchrist C.L.M."/>
            <person name="Crombie A."/>
            <person name="Kalaitzis J.A."/>
            <person name="Vuong D."/>
            <person name="Rutledge P.J."/>
            <person name="Turner P."/>
            <person name="Pitt J.I."/>
            <person name="Lacey E."/>
            <person name="Chooi Y.H."/>
            <person name="Piggott A.M."/>
        </authorList>
    </citation>
    <scope>NUCLEOTIDE SEQUENCE</scope>
    <source>
        <strain evidence="1">MST-FP2251</strain>
    </source>
</reference>
<proteinExistence type="predicted"/>
<evidence type="ECO:0000313" key="2">
    <source>
        <dbReference type="Proteomes" id="UP001194746"/>
    </source>
</evidence>
<dbReference type="AlphaFoldDB" id="A0AAD4CXH2"/>
<dbReference type="InterPro" id="IPR010323">
    <property type="entry name" value="DUF924"/>
</dbReference>
<gene>
    <name evidence="1" type="ORF">FE257_006425</name>
</gene>
<comment type="caution">
    <text evidence="1">The sequence shown here is derived from an EMBL/GenBank/DDBJ whole genome shotgun (WGS) entry which is preliminary data.</text>
</comment>
<accession>A0AAD4CXH2</accession>
<dbReference type="Proteomes" id="UP001194746">
    <property type="component" value="Unassembled WGS sequence"/>
</dbReference>
<dbReference type="InterPro" id="IPR011990">
    <property type="entry name" value="TPR-like_helical_dom_sf"/>
</dbReference>
<dbReference type="SUPFAM" id="SSF48452">
    <property type="entry name" value="TPR-like"/>
    <property type="match status" value="1"/>
</dbReference>
<protein>
    <recommendedName>
        <fullName evidence="3">DUF924-domain-containing protein</fullName>
    </recommendedName>
</protein>